<reference evidence="1 2" key="1">
    <citation type="submission" date="2021-06" db="EMBL/GenBank/DDBJ databases">
        <authorList>
            <person name="Palmer J.M."/>
        </authorList>
    </citation>
    <scope>NUCLEOTIDE SEQUENCE [LARGE SCALE GENOMIC DNA]</scope>
    <source>
        <strain evidence="1 2">CL_MEX2019</strain>
        <tissue evidence="1">Muscle</tissue>
    </source>
</reference>
<dbReference type="Proteomes" id="UP001352852">
    <property type="component" value="Unassembled WGS sequence"/>
</dbReference>
<protein>
    <submittedName>
        <fullName evidence="1">Uncharacterized protein</fullName>
    </submittedName>
</protein>
<name>A0ABU7DFL9_9TELE</name>
<organism evidence="1 2">
    <name type="scientific">Characodon lateralis</name>
    <dbReference type="NCBI Taxonomy" id="208331"/>
    <lineage>
        <taxon>Eukaryota</taxon>
        <taxon>Metazoa</taxon>
        <taxon>Chordata</taxon>
        <taxon>Craniata</taxon>
        <taxon>Vertebrata</taxon>
        <taxon>Euteleostomi</taxon>
        <taxon>Actinopterygii</taxon>
        <taxon>Neopterygii</taxon>
        <taxon>Teleostei</taxon>
        <taxon>Neoteleostei</taxon>
        <taxon>Acanthomorphata</taxon>
        <taxon>Ovalentaria</taxon>
        <taxon>Atherinomorphae</taxon>
        <taxon>Cyprinodontiformes</taxon>
        <taxon>Goodeidae</taxon>
        <taxon>Characodon</taxon>
    </lineage>
</organism>
<evidence type="ECO:0000313" key="1">
    <source>
        <dbReference type="EMBL" id="MED6273918.1"/>
    </source>
</evidence>
<accession>A0ABU7DFL9</accession>
<dbReference type="EMBL" id="JAHUTJ010025325">
    <property type="protein sequence ID" value="MED6273918.1"/>
    <property type="molecule type" value="Genomic_DNA"/>
</dbReference>
<gene>
    <name evidence="1" type="ORF">CHARACLAT_011156</name>
</gene>
<sequence length="89" mass="10241">MVPLIRSWLRADMAGNICFPHSRFYRHIIQSLNENSTWKTHHHLQLRLITPQCGSAPPISFKSAFLPRPIILQGSTLKDLHPRNPPFCS</sequence>
<evidence type="ECO:0000313" key="2">
    <source>
        <dbReference type="Proteomes" id="UP001352852"/>
    </source>
</evidence>
<comment type="caution">
    <text evidence="1">The sequence shown here is derived from an EMBL/GenBank/DDBJ whole genome shotgun (WGS) entry which is preliminary data.</text>
</comment>
<proteinExistence type="predicted"/>
<keyword evidence="2" id="KW-1185">Reference proteome</keyword>